<feature type="coiled-coil region" evidence="1">
    <location>
        <begin position="22"/>
        <end position="56"/>
    </location>
</feature>
<dbReference type="Proteomes" id="UP001575105">
    <property type="component" value="Unassembled WGS sequence"/>
</dbReference>
<reference evidence="2 3" key="1">
    <citation type="submission" date="2024-08" db="EMBL/GenBank/DDBJ databases">
        <title>Whole-genome sequencing of halo(alkali)philic microorganisms from hypersaline lakes.</title>
        <authorList>
            <person name="Sorokin D.Y."/>
            <person name="Merkel A.Y."/>
            <person name="Messina E."/>
            <person name="Yakimov M."/>
        </authorList>
    </citation>
    <scope>NUCLEOTIDE SEQUENCE [LARGE SCALE GENOMIC DNA]</scope>
    <source>
        <strain evidence="2 3">AB-hyl4</strain>
    </source>
</reference>
<accession>A0ABV4U238</accession>
<evidence type="ECO:0000313" key="3">
    <source>
        <dbReference type="Proteomes" id="UP001575105"/>
    </source>
</evidence>
<proteinExistence type="predicted"/>
<name>A0ABV4U238_9BACT</name>
<evidence type="ECO:0000256" key="1">
    <source>
        <dbReference type="SAM" id="Coils"/>
    </source>
</evidence>
<dbReference type="RefSeq" id="WP_425343819.1">
    <property type="nucleotide sequence ID" value="NZ_JBGUBD010000001.1"/>
</dbReference>
<organism evidence="2 3">
    <name type="scientific">Natronomicrosphaera hydrolytica</name>
    <dbReference type="NCBI Taxonomy" id="3242702"/>
    <lineage>
        <taxon>Bacteria</taxon>
        <taxon>Pseudomonadati</taxon>
        <taxon>Planctomycetota</taxon>
        <taxon>Phycisphaerae</taxon>
        <taxon>Phycisphaerales</taxon>
        <taxon>Phycisphaeraceae</taxon>
        <taxon>Natronomicrosphaera</taxon>
    </lineage>
</organism>
<protein>
    <recommendedName>
        <fullName evidence="4">Lipoprotein</fullName>
    </recommendedName>
</protein>
<evidence type="ECO:0000313" key="2">
    <source>
        <dbReference type="EMBL" id="MFA9476894.1"/>
    </source>
</evidence>
<keyword evidence="1" id="KW-0175">Coiled coil</keyword>
<evidence type="ECO:0008006" key="4">
    <source>
        <dbReference type="Google" id="ProtNLM"/>
    </source>
</evidence>
<sequence length="198" mass="22118">MLPSTTGCQITVGGERTVGQENDRLRAENLSLRRQNRQLQEQVDARDDQVQGLRERISTAQDAPAIEGVDPPQVARLSFSRISGPVDLDGDDRHDVIRIYLQTQDQHGRILPVAGRATVRAIHLTDEGESQIIAMRVYEPAELDAAWRHNFTGIHYTLELPLPETLPTGTTELTVHVSLLEAQTGARLTRQEAMTVRR</sequence>
<keyword evidence="3" id="KW-1185">Reference proteome</keyword>
<gene>
    <name evidence="2" type="ORF">ACERK3_01175</name>
</gene>
<comment type="caution">
    <text evidence="2">The sequence shown here is derived from an EMBL/GenBank/DDBJ whole genome shotgun (WGS) entry which is preliminary data.</text>
</comment>
<dbReference type="EMBL" id="JBGUBD010000001">
    <property type="protein sequence ID" value="MFA9476894.1"/>
    <property type="molecule type" value="Genomic_DNA"/>
</dbReference>